<comment type="caution">
    <text evidence="1">The sequence shown here is derived from an EMBL/GenBank/DDBJ whole genome shotgun (WGS) entry which is preliminary data.</text>
</comment>
<sequence>MTIFTRSSSLEPCQFRDFLNVFFNSCSAFIKYSPHQSIFLKKLKFIIDINRIGNIVVY</sequence>
<organism evidence="1 2">
    <name type="scientific">Candidatus Thiomargarita nelsonii</name>
    <dbReference type="NCBI Taxonomy" id="1003181"/>
    <lineage>
        <taxon>Bacteria</taxon>
        <taxon>Pseudomonadati</taxon>
        <taxon>Pseudomonadota</taxon>
        <taxon>Gammaproteobacteria</taxon>
        <taxon>Thiotrichales</taxon>
        <taxon>Thiotrichaceae</taxon>
        <taxon>Thiomargarita</taxon>
    </lineage>
</organism>
<proteinExistence type="predicted"/>
<protein>
    <submittedName>
        <fullName evidence="1">Uncharacterized protein</fullName>
    </submittedName>
</protein>
<reference evidence="1 2" key="1">
    <citation type="submission" date="2016-05" db="EMBL/GenBank/DDBJ databases">
        <title>Single-cell genome of chain-forming Candidatus Thiomargarita nelsonii and comparison to other large sulfur-oxidizing bacteria.</title>
        <authorList>
            <person name="Winkel M."/>
            <person name="Salman V."/>
            <person name="Woyke T."/>
            <person name="Schulz-Vogt H."/>
            <person name="Richter M."/>
            <person name="Flood B."/>
            <person name="Bailey J."/>
            <person name="Amann R."/>
            <person name="Mussmann M."/>
        </authorList>
    </citation>
    <scope>NUCLEOTIDE SEQUENCE [LARGE SCALE GENOMIC DNA]</scope>
    <source>
        <strain evidence="1 2">THI036</strain>
    </source>
</reference>
<evidence type="ECO:0000313" key="1">
    <source>
        <dbReference type="EMBL" id="OAD19687.1"/>
    </source>
</evidence>
<keyword evidence="2" id="KW-1185">Reference proteome</keyword>
<name>A0A176RVC7_9GAMM</name>
<evidence type="ECO:0000313" key="2">
    <source>
        <dbReference type="Proteomes" id="UP000076962"/>
    </source>
</evidence>
<dbReference type="AlphaFoldDB" id="A0A176RVC7"/>
<gene>
    <name evidence="1" type="ORF">THIOM_004663</name>
</gene>
<accession>A0A176RVC7</accession>
<dbReference type="Proteomes" id="UP000076962">
    <property type="component" value="Unassembled WGS sequence"/>
</dbReference>
<dbReference type="EMBL" id="LUTY01002702">
    <property type="protein sequence ID" value="OAD19687.1"/>
    <property type="molecule type" value="Genomic_DNA"/>
</dbReference>